<dbReference type="OrthoDB" id="1747352at2759"/>
<gene>
    <name evidence="2" type="ORF">BVRB_036970</name>
</gene>
<name>A0A0J7YP30_BETVV</name>
<feature type="region of interest" description="Disordered" evidence="1">
    <location>
        <begin position="88"/>
        <end position="125"/>
    </location>
</feature>
<dbReference type="Gramene" id="KMS65341">
    <property type="protein sequence ID" value="KMS65341"/>
    <property type="gene ID" value="BVRB_036970"/>
</dbReference>
<sequence>VRRGHPLSLSISISGGKETYKDSPSNGERTGNSPALESGGLAVRIVVWRSVLCGGPGPSPLEWDAREGESPVAPRGVVAESACLGMQPQAGGKFRPRLNTGKRPIANKYREGKMKRTLKRESKSA</sequence>
<evidence type="ECO:0000313" key="3">
    <source>
        <dbReference type="Proteomes" id="UP000035740"/>
    </source>
</evidence>
<dbReference type="Proteomes" id="UP000035740">
    <property type="component" value="Unassembled WGS sequence"/>
</dbReference>
<evidence type="ECO:0000313" key="2">
    <source>
        <dbReference type="EMBL" id="KMS65341.1"/>
    </source>
</evidence>
<dbReference type="AlphaFoldDB" id="A0A0J7YP30"/>
<feature type="region of interest" description="Disordered" evidence="1">
    <location>
        <begin position="1"/>
        <end position="36"/>
    </location>
</feature>
<accession>A0A0J7YP30</accession>
<protein>
    <submittedName>
        <fullName evidence="2">Uncharacterized protein</fullName>
    </submittedName>
</protein>
<feature type="compositionally biased region" description="Basic and acidic residues" evidence="1">
    <location>
        <begin position="108"/>
        <end position="125"/>
    </location>
</feature>
<feature type="non-terminal residue" evidence="2">
    <location>
        <position position="1"/>
    </location>
</feature>
<feature type="compositionally biased region" description="Polar residues" evidence="1">
    <location>
        <begin position="22"/>
        <end position="35"/>
    </location>
</feature>
<keyword evidence="3" id="KW-1185">Reference proteome</keyword>
<dbReference type="OMA" id="AVRIVVW"/>
<dbReference type="EMBL" id="KQ110316">
    <property type="protein sequence ID" value="KMS65341.1"/>
    <property type="molecule type" value="Genomic_DNA"/>
</dbReference>
<evidence type="ECO:0000256" key="1">
    <source>
        <dbReference type="SAM" id="MobiDB-lite"/>
    </source>
</evidence>
<organism evidence="2 3">
    <name type="scientific">Beta vulgaris subsp. vulgaris</name>
    <name type="common">Beet</name>
    <dbReference type="NCBI Taxonomy" id="3555"/>
    <lineage>
        <taxon>Eukaryota</taxon>
        <taxon>Viridiplantae</taxon>
        <taxon>Streptophyta</taxon>
        <taxon>Embryophyta</taxon>
        <taxon>Tracheophyta</taxon>
        <taxon>Spermatophyta</taxon>
        <taxon>Magnoliopsida</taxon>
        <taxon>eudicotyledons</taxon>
        <taxon>Gunneridae</taxon>
        <taxon>Pentapetalae</taxon>
        <taxon>Caryophyllales</taxon>
        <taxon>Chenopodiaceae</taxon>
        <taxon>Betoideae</taxon>
        <taxon>Beta</taxon>
    </lineage>
</organism>
<proteinExistence type="predicted"/>
<reference evidence="2 3" key="1">
    <citation type="journal article" date="2014" name="Nature">
        <title>The genome of the recently domesticated crop plant sugar beet (Beta vulgaris).</title>
        <authorList>
            <person name="Dohm J.C."/>
            <person name="Minoche A.E."/>
            <person name="Holtgrawe D."/>
            <person name="Capella-Gutierrez S."/>
            <person name="Zakrzewski F."/>
            <person name="Tafer H."/>
            <person name="Rupp O."/>
            <person name="Sorensen T.R."/>
            <person name="Stracke R."/>
            <person name="Reinhardt R."/>
            <person name="Goesmann A."/>
            <person name="Kraft T."/>
            <person name="Schulz B."/>
            <person name="Stadler P.F."/>
            <person name="Schmidt T."/>
            <person name="Gabaldon T."/>
            <person name="Lehrach H."/>
            <person name="Weisshaar B."/>
            <person name="Himmelbauer H."/>
        </authorList>
    </citation>
    <scope>NUCLEOTIDE SEQUENCE [LARGE SCALE GENOMIC DNA]</scope>
    <source>
        <tissue evidence="2">Taproot</tissue>
    </source>
</reference>